<evidence type="ECO:0000313" key="3">
    <source>
        <dbReference type="Proteomes" id="UP000095409"/>
    </source>
</evidence>
<dbReference type="Proteomes" id="UP000095409">
    <property type="component" value="Unassembled WGS sequence"/>
</dbReference>
<organism evidence="2 3">
    <name type="scientific">Blautia obeum</name>
    <dbReference type="NCBI Taxonomy" id="40520"/>
    <lineage>
        <taxon>Bacteria</taxon>
        <taxon>Bacillati</taxon>
        <taxon>Bacillota</taxon>
        <taxon>Clostridia</taxon>
        <taxon>Lachnospirales</taxon>
        <taxon>Lachnospiraceae</taxon>
        <taxon>Blautia</taxon>
    </lineage>
</organism>
<dbReference type="RefSeq" id="WP_044926391.1">
    <property type="nucleotide sequence ID" value="NZ_CP176627.1"/>
</dbReference>
<proteinExistence type="predicted"/>
<dbReference type="GeneID" id="79804826"/>
<name>A0A174BW77_9FIRM</name>
<keyword evidence="2" id="KW-0378">Hydrolase</keyword>
<dbReference type="InterPro" id="IPR003607">
    <property type="entry name" value="HD/PDEase_dom"/>
</dbReference>
<dbReference type="GO" id="GO:0016787">
    <property type="term" value="F:hydrolase activity"/>
    <property type="evidence" value="ECO:0007669"/>
    <property type="project" value="UniProtKB-KW"/>
</dbReference>
<dbReference type="Gene3D" id="1.10.3210.10">
    <property type="entry name" value="Hypothetical protein af1432"/>
    <property type="match status" value="1"/>
</dbReference>
<dbReference type="Pfam" id="PF01966">
    <property type="entry name" value="HD"/>
    <property type="match status" value="1"/>
</dbReference>
<protein>
    <submittedName>
        <fullName evidence="2">Predicted HD superfamily hydrolase</fullName>
    </submittedName>
</protein>
<evidence type="ECO:0000259" key="1">
    <source>
        <dbReference type="Pfam" id="PF01966"/>
    </source>
</evidence>
<gene>
    <name evidence="2" type="ORF">ERS852394_01365</name>
</gene>
<accession>A0A174BW77</accession>
<dbReference type="CDD" id="cd00077">
    <property type="entry name" value="HDc"/>
    <property type="match status" value="1"/>
</dbReference>
<evidence type="ECO:0000313" key="2">
    <source>
        <dbReference type="EMBL" id="CUO04379.1"/>
    </source>
</evidence>
<sequence>MSRLNNLCSMMIEFYRDDPARIQHFIKVHSFAKLIGEEEHLDEKLLYILEAAAYVHDIGIRPAEAKFGRCDGKLQEQEGPAEAEKMLKNLGFDQDVIDRVSYLVGHHHTYTGIEGMDYQILVETDFLVNYFEDHLETESIKKSVKKIFKTETGIRIATEMFFPEEFQMSDTWAQDGLQELDDFIESQGIYIRQ</sequence>
<dbReference type="SUPFAM" id="SSF109604">
    <property type="entry name" value="HD-domain/PDEase-like"/>
    <property type="match status" value="1"/>
</dbReference>
<dbReference type="InterPro" id="IPR006674">
    <property type="entry name" value="HD_domain"/>
</dbReference>
<feature type="domain" description="HD" evidence="1">
    <location>
        <begin position="21"/>
        <end position="114"/>
    </location>
</feature>
<dbReference type="EMBL" id="CYZD01000005">
    <property type="protein sequence ID" value="CUO04379.1"/>
    <property type="molecule type" value="Genomic_DNA"/>
</dbReference>
<dbReference type="AlphaFoldDB" id="A0A174BW77"/>
<reference evidence="2 3" key="1">
    <citation type="submission" date="2015-09" db="EMBL/GenBank/DDBJ databases">
        <authorList>
            <consortium name="Pathogen Informatics"/>
        </authorList>
    </citation>
    <scope>NUCLEOTIDE SEQUENCE [LARGE SCALE GENOMIC DNA]</scope>
    <source>
        <strain evidence="2 3">2789STDY5608837</strain>
    </source>
</reference>